<dbReference type="InterPro" id="IPR015943">
    <property type="entry name" value="WD40/YVTN_repeat-like_dom_sf"/>
</dbReference>
<dbReference type="Pfam" id="PF12894">
    <property type="entry name" value="ANAPC4_WD40"/>
    <property type="match status" value="1"/>
</dbReference>
<accession>A0AAV1H7R3</accession>
<dbReference type="SUPFAM" id="SSF50998">
    <property type="entry name" value="Quinoprotein alcohol dehydrogenase-like"/>
    <property type="match status" value="1"/>
</dbReference>
<reference evidence="3" key="1">
    <citation type="submission" date="2023-08" db="EMBL/GenBank/DDBJ databases">
        <authorList>
            <person name="Alioto T."/>
            <person name="Alioto T."/>
            <person name="Gomez Garrido J."/>
        </authorList>
    </citation>
    <scope>NUCLEOTIDE SEQUENCE</scope>
</reference>
<dbReference type="InterPro" id="IPR011047">
    <property type="entry name" value="Quinoprotein_ADH-like_sf"/>
</dbReference>
<dbReference type="PANTHER" id="PTHR45532:SF1">
    <property type="entry name" value="WD REPEAT-CONTAINING PROTEIN 97"/>
    <property type="match status" value="1"/>
</dbReference>
<dbReference type="EMBL" id="OY660883">
    <property type="protein sequence ID" value="CAJ1082072.1"/>
    <property type="molecule type" value="Genomic_DNA"/>
</dbReference>
<dbReference type="Proteomes" id="UP001178508">
    <property type="component" value="Chromosome 20"/>
</dbReference>
<evidence type="ECO:0000313" key="4">
    <source>
        <dbReference type="Proteomes" id="UP001178508"/>
    </source>
</evidence>
<feature type="repeat" description="WD" evidence="1">
    <location>
        <begin position="416"/>
        <end position="448"/>
    </location>
</feature>
<organism evidence="3 4">
    <name type="scientific">Xyrichtys novacula</name>
    <name type="common">Pearly razorfish</name>
    <name type="synonym">Hemipteronotus novacula</name>
    <dbReference type="NCBI Taxonomy" id="13765"/>
    <lineage>
        <taxon>Eukaryota</taxon>
        <taxon>Metazoa</taxon>
        <taxon>Chordata</taxon>
        <taxon>Craniata</taxon>
        <taxon>Vertebrata</taxon>
        <taxon>Euteleostomi</taxon>
        <taxon>Actinopterygii</taxon>
        <taxon>Neopterygii</taxon>
        <taxon>Teleostei</taxon>
        <taxon>Neoteleostei</taxon>
        <taxon>Acanthomorphata</taxon>
        <taxon>Eupercaria</taxon>
        <taxon>Labriformes</taxon>
        <taxon>Labridae</taxon>
        <taxon>Xyrichtys</taxon>
    </lineage>
</organism>
<evidence type="ECO:0000313" key="3">
    <source>
        <dbReference type="EMBL" id="CAJ1082072.1"/>
    </source>
</evidence>
<gene>
    <name evidence="3" type="ORF">XNOV1_A031918</name>
</gene>
<protein>
    <submittedName>
        <fullName evidence="3">WD repeat-containing protein 97 isoform X2</fullName>
    </submittedName>
</protein>
<dbReference type="SMART" id="SM00320">
    <property type="entry name" value="WD40"/>
    <property type="match status" value="4"/>
</dbReference>
<dbReference type="AlphaFoldDB" id="A0AAV1H7R3"/>
<dbReference type="PROSITE" id="PS50294">
    <property type="entry name" value="WD_REPEATS_REGION"/>
    <property type="match status" value="1"/>
</dbReference>
<dbReference type="PROSITE" id="PS50082">
    <property type="entry name" value="WD_REPEATS_2"/>
    <property type="match status" value="1"/>
</dbReference>
<keyword evidence="1" id="KW-0853">WD repeat</keyword>
<feature type="domain" description="Anaphase-promoting complex subunit 4-like WD40" evidence="2">
    <location>
        <begin position="21"/>
        <end position="99"/>
    </location>
</feature>
<sequence>MVKFKSNMVGFFFYRRITAIVFCSQLDCLITASQELSIKVWGLNWEQRVVFQESNGVVNSLFYCPALHMLLSAAVGGTISCWNVEEGDVVERIHTEQKNNLLCVGGNRKGDTFFSFSHQEVDIWSISNLYTLHCTLKGDKRAPLRQILVTSLPAPFPLRVLCVSGDSDIMLVASDAGAVLTSFKAKQRVLCADYCMQKEILLVLTETGTVLQANMLTNPASLMQEWKERGQGPWQQKDYVTGKVAQNLPVPGPACCLVLYCSSTETQDALEEWESLQDIRGCSQRSKKDLHDAKNMFLIILGQSGGCVSILRLKDGKVLYRTPAHNGQRVTALHAYPENGYLYSIGEDKTLMVWKVNPFSQECLNLQMTLHCGQPQVYMAALGSQLALTFQESCSDTHKLMFFNLLNQSPTDETPIEGHLDHITGLCVCPDLDVFVSSSLDQTVCIWNERNQLISTLQLNAVPECLAYGGLGGELFVGIRGDLYKMDCAKFLPNIYQQMLLYTYYAKRVPDFPVIEKKEKCSKRENTSTDKHEDEKLQEIPSSLIITEDMWRQKEHERLLVLNKDLSALLEGSVKCRKEKPPSTKETKKKAFDRYMKILYKMHFDVQIDLEDTFDSNKLSFNPTQHDYEPFSPPTLTEDARPKSKINILVHTEEEKKAPEIKPKPKTVKSVKHMPICKVTPKKPVVVEKQMEQEEQEEEITLPEAVPPTDLPKPKTPTRRFHRLKILTPPPLRAPTPEVPTFLKQFAEADWFRDLFPDEKCIPSDVSPEDFSLLLLGALNTCSASSKMKVLTALAALHNQGLFHDIDQLCRGLTDLIPKSVRPHMSTMERAVLVDLLNLLVDLKSVNNDLMKKILTLLAFKKLGLRETVLGMLAAIGVKEAEQWLWPELNRWDLELLDQSNVWKNLHDRADCWLELWVSKYKEHDRYLYLRSTAKWKPPTFSAVDVLNYFCSVQKEEYRKASFVVPVDPQNTVLLPSYDCSQPILRLGETHCMARIWKPQGLTLPPLRNRPFLMHFPGFISLPISRVTLSPFHVYSEEDWVKATARRYFIHPQSYVEYYR</sequence>
<dbReference type="Pfam" id="PF00400">
    <property type="entry name" value="WD40"/>
    <property type="match status" value="2"/>
</dbReference>
<dbReference type="Gene3D" id="2.130.10.10">
    <property type="entry name" value="YVTN repeat-like/Quinoprotein amine dehydrogenase"/>
    <property type="match status" value="2"/>
</dbReference>
<dbReference type="PANTHER" id="PTHR45532">
    <property type="entry name" value="WD REPEAT-CONTAINING PROTEIN 97"/>
    <property type="match status" value="1"/>
</dbReference>
<dbReference type="InterPro" id="IPR001680">
    <property type="entry name" value="WD40_rpt"/>
</dbReference>
<evidence type="ECO:0000256" key="1">
    <source>
        <dbReference type="PROSITE-ProRule" id="PRU00221"/>
    </source>
</evidence>
<dbReference type="InterPro" id="IPR024977">
    <property type="entry name" value="Apc4-like_WD40_dom"/>
</dbReference>
<name>A0AAV1H7R3_XYRNO</name>
<keyword evidence="4" id="KW-1185">Reference proteome</keyword>
<evidence type="ECO:0000259" key="2">
    <source>
        <dbReference type="Pfam" id="PF12894"/>
    </source>
</evidence>
<proteinExistence type="predicted"/>